<feature type="region of interest" description="Disordered" evidence="1">
    <location>
        <begin position="1054"/>
        <end position="1087"/>
    </location>
</feature>
<name>A0A078A9Q4_STYLE</name>
<proteinExistence type="predicted"/>
<dbReference type="Gene3D" id="3.40.50.1820">
    <property type="entry name" value="alpha/beta hydrolase"/>
    <property type="match status" value="1"/>
</dbReference>
<dbReference type="OMA" id="CEYTHTS"/>
<reference evidence="2 3" key="1">
    <citation type="submission" date="2014-06" db="EMBL/GenBank/DDBJ databases">
        <authorList>
            <person name="Swart Estienne"/>
        </authorList>
    </citation>
    <scope>NUCLEOTIDE SEQUENCE [LARGE SCALE GENOMIC DNA]</scope>
    <source>
        <strain evidence="2 3">130c</strain>
    </source>
</reference>
<protein>
    <submittedName>
        <fullName evidence="2">Uncharacterized protein</fullName>
    </submittedName>
</protein>
<sequence>MNEDLKSVTPSGLSSVVMTRGHTMKSQNTLYKGGIRTAPEMSPFEGIDQKLQKQSYHTKMDESRFLRKSSDTYFFEIFNKLKKKCAILVPDTIFVGGGTFLSWYFTSKKNGAILKKNSHKLNAAEVFKNLYRQSSLSQEEDFNDKKITEYLKNDDSSDEENGSMNQQNLFGGGMIAGDGTRRNSRRNSVAKNQNIFAQALMTTTESIQEKQWSLKRILKEMNVKTLNPKSMTKHDDELPCIAYVKFHSQKSRGFKPFEFYQLIHERLGEVKMIQTFITTRVQINLDPNAPQKYKKLPQGGCYYCEYTHTSNNNPPQYVVTKQQVSQDLLQHINKDVVRSINTYMNQKFEDKAKVIISFMENTTRTDIKRACVKFLEDTTGEIYYLGVCRDILYAVKGQDSGQDQPLMRLPNDSFVFGGNKILSEKTNWKEAAIPKICYGEFCEYQFNDTHKFLSYRGKKKEFERNFSLIPDKNKIFNVNANEIAINIEDEQEMFKNALQTRKEKNNLDDLGMGLGNYQSQITKSSPYIKKKLYPDSFNQLYKAVTVCKSCFLIYSLLSDYFDELTKVAVSPRKKNANGEIVHDNPSSTVPATMTNWTHSEKLLQKKEEKPFIFSHKRLNSITNINNASTPKNQGQQYESKKSYIFKNLASVDIANLKGNIIFRNQTALISIEGHRQSIYNTNSNQRGQTPHNQTTTASASTLNKFNNRSQPLFPPAKGNFNKTTTMHSSTKNLQLNFGSTQSAFGDKLPHFIRPTESVKIKEIQKLSYKFVNTIEMKESQAKRNIKNVLGQKVGDRLFKQIMQKQSKLLNNHREQEKDRDPNKPPRTPGSSRNKKNKMDVKNSMSLALNSLFKMSEEKFYLKRAKENHEKRKIINFFNEVCKDPKKYELVLTKHKQVDNKIKQMHAKSLVDVGRQNSVLDMWHTGIVNNQDSTPPQNSPTKSQKQSPSKDGAPTDSRNLQINPITKLATEITQVRHSEQKESRRRTVLTSIDNDEQVDGVTKANAAFQMQGGILSLAQKIISQQMVFLQEQIKEKEESGIIKSKVSSQSSSLLGISKGNEQEGGGRKIRLSIRGNSPAQKRRNPNITSSVFHHQNLAHIKPVPFYRISTPKAPFYSNELIGDKAPDDKYIIPTENYKTMNIEQYAELMRIDKQQLQDCGVFFINEHTSMLYCILENSQEHHNINNSIIQSGSVNLSSIITKQNTDESPTPRDRSNFNGLRPGHQANQRRKVFHNYIVILDLFDSFIDKLEFFEQITKNSSQPARFILLNLPGQLHTQYNSKQSNPQLLNNSYYSNCLDLLLFHLHEKNLISCLFEPYSLVGFGNGANIALHYALQINDTNDNLRSILLFNGFSFVDQMLRDTINQALDSFKKCPPDMRDLGDFFFQNLILSSDNLNQNLNTRSQFSTKRDDGQLLEEDNSQRSIYNDRTSRSTLSQIETLDKTNLCRGLLGNISIKEKLKYLKMPIIYVYSKKNCLIGLKHSDIIQKVYQNQFIINTLVSRFKRQLDFNQFLSKFRLPQQYILESN</sequence>
<dbReference type="Proteomes" id="UP000039865">
    <property type="component" value="Unassembled WGS sequence"/>
</dbReference>
<dbReference type="InterPro" id="IPR029058">
    <property type="entry name" value="AB_hydrolase_fold"/>
</dbReference>
<organism evidence="2 3">
    <name type="scientific">Stylonychia lemnae</name>
    <name type="common">Ciliate</name>
    <dbReference type="NCBI Taxonomy" id="5949"/>
    <lineage>
        <taxon>Eukaryota</taxon>
        <taxon>Sar</taxon>
        <taxon>Alveolata</taxon>
        <taxon>Ciliophora</taxon>
        <taxon>Intramacronucleata</taxon>
        <taxon>Spirotrichea</taxon>
        <taxon>Stichotrichia</taxon>
        <taxon>Sporadotrichida</taxon>
        <taxon>Oxytrichidae</taxon>
        <taxon>Stylonychinae</taxon>
        <taxon>Stylonychia</taxon>
    </lineage>
</organism>
<feature type="compositionally biased region" description="Polar residues" evidence="1">
    <location>
        <begin position="1073"/>
        <end position="1087"/>
    </location>
</feature>
<feature type="region of interest" description="Disordered" evidence="1">
    <location>
        <begin position="809"/>
        <end position="842"/>
    </location>
</feature>
<evidence type="ECO:0000313" key="3">
    <source>
        <dbReference type="Proteomes" id="UP000039865"/>
    </source>
</evidence>
<dbReference type="SUPFAM" id="SSF53474">
    <property type="entry name" value="alpha/beta-Hydrolases"/>
    <property type="match status" value="1"/>
</dbReference>
<accession>A0A078A9Q4</accession>
<dbReference type="OrthoDB" id="292639at2759"/>
<dbReference type="EMBL" id="CCKQ01007528">
    <property type="protein sequence ID" value="CDW78909.1"/>
    <property type="molecule type" value="Genomic_DNA"/>
</dbReference>
<dbReference type="InParanoid" id="A0A078A9Q4"/>
<evidence type="ECO:0000313" key="2">
    <source>
        <dbReference type="EMBL" id="CDW78909.1"/>
    </source>
</evidence>
<keyword evidence="3" id="KW-1185">Reference proteome</keyword>
<feature type="compositionally biased region" description="Low complexity" evidence="1">
    <location>
        <begin position="934"/>
        <end position="949"/>
    </location>
</feature>
<gene>
    <name evidence="2" type="primary">Contig6064.g6491</name>
    <name evidence="2" type="ORF">STYLEM_7894</name>
</gene>
<feature type="compositionally biased region" description="Basic and acidic residues" evidence="1">
    <location>
        <begin position="811"/>
        <end position="823"/>
    </location>
</feature>
<feature type="region of interest" description="Disordered" evidence="1">
    <location>
        <begin position="926"/>
        <end position="962"/>
    </location>
</feature>
<feature type="region of interest" description="Disordered" evidence="1">
    <location>
        <begin position="1201"/>
        <end position="1222"/>
    </location>
</feature>
<evidence type="ECO:0000256" key="1">
    <source>
        <dbReference type="SAM" id="MobiDB-lite"/>
    </source>
</evidence>